<dbReference type="AlphaFoldDB" id="A0A4P9VRZ0"/>
<evidence type="ECO:0000313" key="1">
    <source>
        <dbReference type="EMBL" id="RDH45846.1"/>
    </source>
</evidence>
<comment type="caution">
    <text evidence="1">The sequence shown here is derived from an EMBL/GenBank/DDBJ whole genome shotgun (WGS) entry which is preliminary data.</text>
</comment>
<dbReference type="RefSeq" id="WP_094788735.1">
    <property type="nucleotide sequence ID" value="NZ_NDXW01000001.1"/>
</dbReference>
<accession>A0A4P9VRZ0</accession>
<organism evidence="1 2">
    <name type="scientific">Zooshikella ganghwensis</name>
    <dbReference type="NCBI Taxonomy" id="202772"/>
    <lineage>
        <taxon>Bacteria</taxon>
        <taxon>Pseudomonadati</taxon>
        <taxon>Pseudomonadota</taxon>
        <taxon>Gammaproteobacteria</taxon>
        <taxon>Oceanospirillales</taxon>
        <taxon>Zooshikellaceae</taxon>
        <taxon>Zooshikella</taxon>
    </lineage>
</organism>
<gene>
    <name evidence="1" type="ORF">B9G39_21665</name>
</gene>
<proteinExistence type="predicted"/>
<keyword evidence="2" id="KW-1185">Reference proteome</keyword>
<sequence length="86" mass="9684">MARDQRDLGLSESDRNYVIRKKFGLFSARKVKKILLGIENPSDKVLGAVLFLARPKQINDVISSVNLANESEKKLLEAAQVKMDRV</sequence>
<reference evidence="1 2" key="1">
    <citation type="submission" date="2017-04" db="EMBL/GenBank/DDBJ databases">
        <title>Draft genome sequence of Zooshikella ganghwensis VG4 isolated from Red Sea sediments.</title>
        <authorList>
            <person name="Rehman Z."/>
            <person name="Alam I."/>
            <person name="Kamau A."/>
            <person name="Bajic V."/>
            <person name="Leiknes T."/>
        </authorList>
    </citation>
    <scope>NUCLEOTIDE SEQUENCE [LARGE SCALE GENOMIC DNA]</scope>
    <source>
        <strain evidence="1 2">VG4</strain>
    </source>
</reference>
<dbReference type="Proteomes" id="UP000257039">
    <property type="component" value="Unassembled WGS sequence"/>
</dbReference>
<dbReference type="EMBL" id="NDXW01000001">
    <property type="protein sequence ID" value="RDH45846.1"/>
    <property type="molecule type" value="Genomic_DNA"/>
</dbReference>
<evidence type="ECO:0000313" key="2">
    <source>
        <dbReference type="Proteomes" id="UP000257039"/>
    </source>
</evidence>
<name>A0A4P9VRZ0_9GAMM</name>
<protein>
    <submittedName>
        <fullName evidence="1">Uncharacterized protein</fullName>
    </submittedName>
</protein>